<comment type="caution">
    <text evidence="1">The sequence shown here is derived from an EMBL/GenBank/DDBJ whole genome shotgun (WGS) entry which is preliminary data.</text>
</comment>
<dbReference type="PATRIC" id="fig|1218565.3.peg.4193"/>
<dbReference type="Proteomes" id="UP000011988">
    <property type="component" value="Unassembled WGS sequence"/>
</dbReference>
<sequence>MNNQTLSTIHFWKRFLNSKNRKNASYHSLLQREMIHSP</sequence>
<dbReference type="EMBL" id="ANIK01000114">
    <property type="protein sequence ID" value="EMJ91099.1"/>
    <property type="molecule type" value="Genomic_DNA"/>
</dbReference>
<accession>M6CH71</accession>
<gene>
    <name evidence="1" type="ORF">LEP1GSC194_0078</name>
</gene>
<dbReference type="AlphaFoldDB" id="M6CH71"/>
<name>M6CH71_9LEPT</name>
<organism evidence="1 2">
    <name type="scientific">Leptospira alstonii serovar Sichuan str. 79601</name>
    <dbReference type="NCBI Taxonomy" id="1218565"/>
    <lineage>
        <taxon>Bacteria</taxon>
        <taxon>Pseudomonadati</taxon>
        <taxon>Spirochaetota</taxon>
        <taxon>Spirochaetia</taxon>
        <taxon>Leptospirales</taxon>
        <taxon>Leptospiraceae</taxon>
        <taxon>Leptospira</taxon>
    </lineage>
</organism>
<protein>
    <submittedName>
        <fullName evidence="1">Uncharacterized protein</fullName>
    </submittedName>
</protein>
<evidence type="ECO:0000313" key="2">
    <source>
        <dbReference type="Proteomes" id="UP000011988"/>
    </source>
</evidence>
<reference evidence="1 2" key="1">
    <citation type="submission" date="2013-01" db="EMBL/GenBank/DDBJ databases">
        <authorList>
            <person name="Harkins D.M."/>
            <person name="Durkin A.S."/>
            <person name="Brinkac L.M."/>
            <person name="Haft D.H."/>
            <person name="Selengut J.D."/>
            <person name="Sanka R."/>
            <person name="DePew J."/>
            <person name="Purushe J."/>
            <person name="Galloway R.L."/>
            <person name="Vinetz J.M."/>
            <person name="Sutton G.G."/>
            <person name="Nierman W.C."/>
            <person name="Fouts D.E."/>
        </authorList>
    </citation>
    <scope>NUCLEOTIDE SEQUENCE [LARGE SCALE GENOMIC DNA]</scope>
    <source>
        <strain evidence="1 2">79601</strain>
    </source>
</reference>
<evidence type="ECO:0000313" key="1">
    <source>
        <dbReference type="EMBL" id="EMJ91099.1"/>
    </source>
</evidence>
<proteinExistence type="predicted"/>